<dbReference type="Proteomes" id="UP000469871">
    <property type="component" value="Unassembled WGS sequence"/>
</dbReference>
<dbReference type="InterPro" id="IPR054275">
    <property type="entry name" value="DUF7006"/>
</dbReference>
<dbReference type="EMBL" id="WEFP01000001">
    <property type="protein sequence ID" value="KAB7577699.1"/>
    <property type="molecule type" value="Genomic_DNA"/>
</dbReference>
<proteinExistence type="predicted"/>
<dbReference type="Pfam" id="PF22652">
    <property type="entry name" value="DUF7006"/>
    <property type="match status" value="1"/>
</dbReference>
<accession>A0A133CWY9</accession>
<protein>
    <submittedName>
        <fullName evidence="1">Uncharacterized protein</fullName>
    </submittedName>
</protein>
<reference evidence="1 2" key="1">
    <citation type="submission" date="2019-10" db="EMBL/GenBank/DDBJ databases">
        <title>Evolutionary dynamics of vancomycin-resistant Enterococcus faecium during gastrointestinal tract colonization and bloodstream infection in immunocompromised pediatric patients.</title>
        <authorList>
            <person name="Chilambi G.S."/>
            <person name="Nordstrom H.R."/>
            <person name="Evans D.R."/>
            <person name="Ferrolino J."/>
            <person name="Hayden R.T."/>
            <person name="Maron G.M."/>
            <person name="Vo A.N."/>
            <person name="Gilmore M.S."/>
            <person name="Wolf J."/>
            <person name="Rosch J.W."/>
            <person name="Van Tyne D."/>
        </authorList>
    </citation>
    <scope>NUCLEOTIDE SEQUENCE [LARGE SCALE GENOMIC DNA]</scope>
    <source>
        <strain evidence="1 2">VRECG27</strain>
    </source>
</reference>
<sequence length="144" mass="17326">MRLYHLRSLEELRKLDFNKKFFWEISDLSCFVESERLSNGNNSVLNEYDKVVINKVKSLCEEARESISHINGSNFKQTLFNLIKLDAKISSYLFFLIHDEFMDYQKLDQLIERESWEDYYVGLTFSEKLNNYKLIDYKYLSESN</sequence>
<evidence type="ECO:0000313" key="2">
    <source>
        <dbReference type="Proteomes" id="UP000469871"/>
    </source>
</evidence>
<evidence type="ECO:0000313" key="1">
    <source>
        <dbReference type="EMBL" id="KAB7577699.1"/>
    </source>
</evidence>
<name>A0A133CWY9_ENTFC</name>
<dbReference type="GeneID" id="66455623"/>
<gene>
    <name evidence="1" type="ORF">GBM73_10365</name>
</gene>
<dbReference type="RefSeq" id="WP_002332818.1">
    <property type="nucleotide sequence ID" value="NZ_AP026772.1"/>
</dbReference>
<dbReference type="AlphaFoldDB" id="A0A133CWY9"/>
<organism evidence="1 2">
    <name type="scientific">Enterococcus faecium</name>
    <name type="common">Streptococcus faecium</name>
    <dbReference type="NCBI Taxonomy" id="1352"/>
    <lineage>
        <taxon>Bacteria</taxon>
        <taxon>Bacillati</taxon>
        <taxon>Bacillota</taxon>
        <taxon>Bacilli</taxon>
        <taxon>Lactobacillales</taxon>
        <taxon>Enterococcaceae</taxon>
        <taxon>Enterococcus</taxon>
    </lineage>
</organism>
<comment type="caution">
    <text evidence="1">The sequence shown here is derived from an EMBL/GenBank/DDBJ whole genome shotgun (WGS) entry which is preliminary data.</text>
</comment>